<dbReference type="EMBL" id="PUHQ01000106">
    <property type="protein sequence ID" value="KAG0655978.1"/>
    <property type="molecule type" value="Genomic_DNA"/>
</dbReference>
<name>A0A9P7B355_RHOMI</name>
<organism evidence="2 3">
    <name type="scientific">Rhodotorula mucilaginosa</name>
    <name type="common">Yeast</name>
    <name type="synonym">Rhodotorula rubra</name>
    <dbReference type="NCBI Taxonomy" id="5537"/>
    <lineage>
        <taxon>Eukaryota</taxon>
        <taxon>Fungi</taxon>
        <taxon>Dikarya</taxon>
        <taxon>Basidiomycota</taxon>
        <taxon>Pucciniomycotina</taxon>
        <taxon>Microbotryomycetes</taxon>
        <taxon>Sporidiobolales</taxon>
        <taxon>Sporidiobolaceae</taxon>
        <taxon>Rhodotorula</taxon>
    </lineage>
</organism>
<feature type="region of interest" description="Disordered" evidence="1">
    <location>
        <begin position="28"/>
        <end position="203"/>
    </location>
</feature>
<feature type="compositionally biased region" description="Polar residues" evidence="1">
    <location>
        <begin position="84"/>
        <end position="102"/>
    </location>
</feature>
<proteinExistence type="predicted"/>
<evidence type="ECO:0000256" key="1">
    <source>
        <dbReference type="SAM" id="MobiDB-lite"/>
    </source>
</evidence>
<gene>
    <name evidence="2" type="ORF">C6P46_000492</name>
</gene>
<feature type="compositionally biased region" description="Polar residues" evidence="1">
    <location>
        <begin position="158"/>
        <end position="180"/>
    </location>
</feature>
<accession>A0A9P7B355</accession>
<evidence type="ECO:0000313" key="3">
    <source>
        <dbReference type="Proteomes" id="UP000777482"/>
    </source>
</evidence>
<feature type="compositionally biased region" description="Polar residues" evidence="1">
    <location>
        <begin position="254"/>
        <end position="268"/>
    </location>
</feature>
<reference evidence="2 3" key="1">
    <citation type="submission" date="2020-11" db="EMBL/GenBank/DDBJ databases">
        <title>Kefir isolates.</title>
        <authorList>
            <person name="Marcisauskas S."/>
            <person name="Kim Y."/>
            <person name="Blasche S."/>
        </authorList>
    </citation>
    <scope>NUCLEOTIDE SEQUENCE [LARGE SCALE GENOMIC DNA]</scope>
    <source>
        <strain evidence="2 3">KR</strain>
    </source>
</reference>
<comment type="caution">
    <text evidence="2">The sequence shown here is derived from an EMBL/GenBank/DDBJ whole genome shotgun (WGS) entry which is preliminary data.</text>
</comment>
<protein>
    <recommendedName>
        <fullName evidence="4">Glycosyltransferase family 49 protein</fullName>
    </recommendedName>
</protein>
<feature type="compositionally biased region" description="Basic and acidic residues" evidence="1">
    <location>
        <begin position="378"/>
        <end position="387"/>
    </location>
</feature>
<feature type="region of interest" description="Disordered" evidence="1">
    <location>
        <begin position="375"/>
        <end position="417"/>
    </location>
</feature>
<feature type="compositionally biased region" description="Low complexity" evidence="1">
    <location>
        <begin position="44"/>
        <end position="55"/>
    </location>
</feature>
<dbReference type="Proteomes" id="UP000777482">
    <property type="component" value="Unassembled WGS sequence"/>
</dbReference>
<evidence type="ECO:0008006" key="4">
    <source>
        <dbReference type="Google" id="ProtNLM"/>
    </source>
</evidence>
<evidence type="ECO:0000313" key="2">
    <source>
        <dbReference type="EMBL" id="KAG0655978.1"/>
    </source>
</evidence>
<keyword evidence="3" id="KW-1185">Reference proteome</keyword>
<dbReference type="OrthoDB" id="3056235at2759"/>
<dbReference type="Pfam" id="PF13896">
    <property type="entry name" value="Glyco_transf_49"/>
    <property type="match status" value="1"/>
</dbReference>
<feature type="compositionally biased region" description="Basic and acidic residues" evidence="1">
    <location>
        <begin position="63"/>
        <end position="72"/>
    </location>
</feature>
<feature type="region of interest" description="Disordered" evidence="1">
    <location>
        <begin position="251"/>
        <end position="275"/>
    </location>
</feature>
<feature type="compositionally biased region" description="Low complexity" evidence="1">
    <location>
        <begin position="107"/>
        <end position="141"/>
    </location>
</feature>
<dbReference type="AlphaFoldDB" id="A0A9P7B355"/>
<sequence>MGRRANDLEELVDETAVAAATRRALNRIALPDGGGGARQAPELRSPSDVPSRPSSLYATPLEMSRENSRTMHDLSSTPGPPPVSSASTRYAPSTPTPHNHQAYTLGAPTPSTSARSSISSLLPRSPSQTSFASMSSPPASMERSRSSGSTESHHGRNHSLTSAYAPATSITLGTPGASRSSEVDPFSPRLPIGDGRTTLARSHDWNYEAEKPYGDDEDVRQGAKRRPSTQIGLVGRVLDAPPNLLGYLTRSLRTKPSPSRSLTSSALNGSPLKGADSKRRAPFVIRLAFISYLAFSFLYLTCSLPRHLFGGSDPASLKDQDGTFAALRARLASASSGEAGESWRNLAGDLGAKAGIDLHWNKGAAVDRADEAMPVPAKKAEEAHEPEVASDSWGKVQRIGNPDEESTAARDPHNNPLTPFTHTYRFSKMHDKVHWDLFDEIIPYAFHATAKVSPEDATALLYSNDAWLETLPSFVKAWRGPVSLVYETVHSRHDTERRTALLDAISAVRDAHPLVKQFVDFHVLGAPQTMSERSLAKARERMIRQPLARNFHINLARFFAQTDIVLVAGDARITPSGGLRRRLTEPTARSILLERGDALVVPTFGFIRDSLGQPSQIATTGQLREQLGLDGSEDAYAGVSGEEFEALAAQHIRELYESLPISPEDWPSRKQALVQLVNTRSPTTSVSTTAQLALFDRRWEPNRGPSNWYLWRKSSADPHLQDDPAAGGGLGIGLDGNVGGGHEPYRVVDYDLHYAPLVATSRKGHPWCTERFDDLRAACTYQMYLAGAEMYVLPDDWAYTLEVLEKPPAGYREDPAEKLKNSISSRLYGKFHQEACMHYGREFLSVGMWDSDKAQHLRETPSVLGAWARPKLLDLFLLDAQIPLLRPQVGLLA</sequence>